<evidence type="ECO:0000256" key="1">
    <source>
        <dbReference type="SAM" id="Phobius"/>
    </source>
</evidence>
<organism evidence="2 3">
    <name type="scientific">Aspergillus piperis CBS 112811</name>
    <dbReference type="NCBI Taxonomy" id="1448313"/>
    <lineage>
        <taxon>Eukaryota</taxon>
        <taxon>Fungi</taxon>
        <taxon>Dikarya</taxon>
        <taxon>Ascomycota</taxon>
        <taxon>Pezizomycotina</taxon>
        <taxon>Eurotiomycetes</taxon>
        <taxon>Eurotiomycetidae</taxon>
        <taxon>Eurotiales</taxon>
        <taxon>Aspergillaceae</taxon>
        <taxon>Aspergillus</taxon>
        <taxon>Aspergillus subgen. Circumdati</taxon>
    </lineage>
</organism>
<dbReference type="RefSeq" id="XP_025514640.1">
    <property type="nucleotide sequence ID" value="XM_025657126.1"/>
</dbReference>
<evidence type="ECO:0000313" key="3">
    <source>
        <dbReference type="Proteomes" id="UP000249526"/>
    </source>
</evidence>
<protein>
    <submittedName>
        <fullName evidence="2">Uncharacterized protein</fullName>
    </submittedName>
</protein>
<dbReference type="GeneID" id="37160528"/>
<name>A0A8G1QZY6_9EURO</name>
<keyword evidence="1" id="KW-0472">Membrane</keyword>
<keyword evidence="1" id="KW-1133">Transmembrane helix</keyword>
<evidence type="ECO:0000313" key="2">
    <source>
        <dbReference type="EMBL" id="RAH56718.1"/>
    </source>
</evidence>
<dbReference type="Proteomes" id="UP000249526">
    <property type="component" value="Unassembled WGS sequence"/>
</dbReference>
<gene>
    <name evidence="2" type="ORF">BO85DRAFT_40054</name>
</gene>
<keyword evidence="3" id="KW-1185">Reference proteome</keyword>
<proteinExistence type="predicted"/>
<keyword evidence="1" id="KW-0812">Transmembrane</keyword>
<sequence length="171" mass="19480">MIQRVHRGPGYRSVSDSLVSPAYSIPNRPWSRRSGGAADAGLAPLMLGLCLDGRQTRFSLMSGEPAGKSLFVVLIFYFLFFFFFSTWKVKLFLGLGSCQLFSPRRVSIPPWQTYLRTVSISGRTCLLLVSTNYGAWPVHRGDWCTYTNPNPLTFPPWILVVKFRLRRIFLH</sequence>
<reference evidence="2 3" key="1">
    <citation type="submission" date="2018-02" db="EMBL/GenBank/DDBJ databases">
        <title>The genomes of Aspergillus section Nigri reveals drivers in fungal speciation.</title>
        <authorList>
            <consortium name="DOE Joint Genome Institute"/>
            <person name="Vesth T.C."/>
            <person name="Nybo J."/>
            <person name="Theobald S."/>
            <person name="Brandl J."/>
            <person name="Frisvad J.C."/>
            <person name="Nielsen K.F."/>
            <person name="Lyhne E.K."/>
            <person name="Kogle M.E."/>
            <person name="Kuo A."/>
            <person name="Riley R."/>
            <person name="Clum A."/>
            <person name="Nolan M."/>
            <person name="Lipzen A."/>
            <person name="Salamov A."/>
            <person name="Henrissat B."/>
            <person name="Wiebenga A."/>
            <person name="De vries R.P."/>
            <person name="Grigoriev I.V."/>
            <person name="Mortensen U.H."/>
            <person name="Andersen M.R."/>
            <person name="Baker S.E."/>
        </authorList>
    </citation>
    <scope>NUCLEOTIDE SEQUENCE [LARGE SCALE GENOMIC DNA]</scope>
    <source>
        <strain evidence="2 3">CBS 112811</strain>
    </source>
</reference>
<feature type="transmembrane region" description="Helical" evidence="1">
    <location>
        <begin position="69"/>
        <end position="87"/>
    </location>
</feature>
<accession>A0A8G1QZY6</accession>
<dbReference type="EMBL" id="KZ825064">
    <property type="protein sequence ID" value="RAH56718.1"/>
    <property type="molecule type" value="Genomic_DNA"/>
</dbReference>
<dbReference type="AlphaFoldDB" id="A0A8G1QZY6"/>